<feature type="region of interest" description="Disordered" evidence="2">
    <location>
        <begin position="1665"/>
        <end position="1694"/>
    </location>
</feature>
<reference evidence="3" key="1">
    <citation type="submission" date="2019-07" db="EMBL/GenBank/DDBJ databases">
        <title>Annotation for the trematode Paragonimus miyazaki's.</title>
        <authorList>
            <person name="Choi Y.-J."/>
        </authorList>
    </citation>
    <scope>NUCLEOTIDE SEQUENCE</scope>
    <source>
        <strain evidence="3">Japan</strain>
    </source>
</reference>
<feature type="compositionally biased region" description="Basic and acidic residues" evidence="2">
    <location>
        <begin position="2593"/>
        <end position="2644"/>
    </location>
</feature>
<dbReference type="OrthoDB" id="6257945at2759"/>
<dbReference type="Proteomes" id="UP000822476">
    <property type="component" value="Unassembled WGS sequence"/>
</dbReference>
<feature type="coiled-coil region" evidence="1">
    <location>
        <begin position="1414"/>
        <end position="1469"/>
    </location>
</feature>
<feature type="coiled-coil region" evidence="1">
    <location>
        <begin position="2345"/>
        <end position="2410"/>
    </location>
</feature>
<evidence type="ECO:0000313" key="4">
    <source>
        <dbReference type="Proteomes" id="UP000822476"/>
    </source>
</evidence>
<keyword evidence="4" id="KW-1185">Reference proteome</keyword>
<evidence type="ECO:0000256" key="1">
    <source>
        <dbReference type="SAM" id="Coils"/>
    </source>
</evidence>
<sequence length="3349" mass="378677">MENTHSESPEESPTEEDDHVKSQDSGSSGALQFVISRGSELGEVVLKSTPEYSLYSDQELPSAPRRDLSSAYTLQLQQLRSAVNKVLELDANNDEQSCLNRREEYTRMLNAIQELGDVMFAPHNRSTWSGQQDAYPNDTLPKRRKSASPGVSSHIHQNWISLTEAHDQDNGLTNEPVKPHGATPIKFSSEYAVASKGSVTQNVHYFPPSGTEYSLPGECVKHQPIEKKDRQSRFRRTYITNEVIRDSFTNSNEEQTFSEPAVIDTDSAIDQLNVELSRRDQMIQELSGHLFQIWEANDRIFADYESQETNLTNQLRQLRSRLSEATQTLRRSSRHDRHSVPRQSSSPDLMTSPETLALLEFAKELQARLVDLDKLLTSRECKELRNATVDLITSWDSTTSEERLAKCRRLLKVTSILIISSLTQSESCVPSPEMLELDARVQLADEQVAQLSALVDSLRQELSQVKRVSPIVEFSSSIPPTQLKIDMSTYDEIPVISSSSDPQSSTNELSSPNPVQFVIDANLSSSGISPSSPELDISQTIRFGVEHKGSTQEVLVEDFSSYNTDNVNKVEDDGVDLIRTLKNLLNAKKAELQSSKPVSKDKIQLEINILHNAYEVLAEALSAYPLYPSASHVTQRLHERCICDRARALKKRDIGVLTVGGFDSFPVKFWRQRRHSHVDNGFKLQSEQQPGILKPILKRHTSLPRTLPMYKTKITWDDELDLLRNRLHNLTVRLQEAVVKDNGHIVLRFPQFDAPEGLFNFSMIIEQLEVIVQHACNVISLHTMNKDRRRGHSEINRLSPQVHLRSTMTTQTSDSKADYREKSAHENVPLMSNSKCSTPGRGTTTLSSPAGLRQIVCVQRMRENLWAIRNIQANLTSQVNYCMGWMRDHMKYLNMEVGKLTKYQTSATAITQEIGVQATFVENTLLINASVKSGKSSHAVMNNFPMELATGAIAVECNECAVQLVDASLCIENGYLPTDDLDAHTNHEQEVALLKLRSENGSLKAQLNAANSEIDALTSYLMKVKMDLMDSLPKREASTFTGLLDNIEFQAIPQLVTWYVRWVQESFHTHNTQLEQSKSANLQLQRELDSVKAQMATTESRFRSLRRQYERQRELATASGVRASVEAEMEAQTIALMSTQVQSYGNTSFTASVSQSHADMRESQLRQYYESVIAQLQSDATSNSDMIYRMQQTLEAYGYELEKSKSHVDQLCREREAYMKQNNSQSETIAQLQTELTHLSALNQPVTIKYSTVQHAADMQPGSTNTQQASDLLAELKQSEQALAAIKQELHVVSAAKEELEEQVKSLTGDSYSVLAAENKLRLSELNRQDLEMHLQSAKDLLEQKAKNEEELSNSLSNAHAQIERMSEEITRLHQLKDRLESDFTQLPTKEEFSRIREQLLAAMLERTTTLEQLNQLIRDRDDLVEQKHALENELLHSQKLLAEQNCKHEQLRSEYIGLQTAYQQARNELEHYAITLSEHVDTLQSRNNLLDKLVGTDEFCSTSIHCAVQTETEIQSLSETTCEMIHSNDLLSKQLRVALDQLSIQLEGMRHRDQKLTDLQYILSERERELEELRAQVQLEKPLVNDDHKPFETTKQLTASDIRAYSTSSSESDEVSVIQSKLSNLIEDRDTFMKAYRLSEEKVQFLQGQLLLFTRKLSLFTEPTMQHGQDKAKDDEVASDQARPSKHHVSGRHDVDGSLELYSRQSEELPYAHERLEKLDEQLASMRHNMESSLRENEALRAHVAMVTDECEQWQRRLADAERHESARVECAVTAAISELNTRLESMTAKHDNVLSAHARLLSALNVLDISTRENVLKLAQNVEGTGPNIMHLDEESKQQHPVLTFPESEETSEEDLMSNIPTVKCVRPLHHSWSASLIYGSMGYSDLFEIEPVRTLSNGAKEFIAERGRPLSTPGSKLPESQLSATTSRRFSELCSPIEHSLTLVRQRLVNSINQSVSLATMLTKRDSELRNLRYLMSAKEAELEELKLLHYGQIMNDSKNAMNANLIEPNSVKSPILVNSSSMLVEKGTTTEEIVQTLCAAEDTNRAIQSKLSAAREELHIKSMEASSMKQQISQYSTTLSPLVSCSSHYVLEDLGVSDISVDVCDNCLVKIGLVTRTLSSNEDARKDCVAYLCEQLRNVRKEQTECLLCTRDLLEYVAREEVEYSSATQKNLMTGVDGGVALANVSPYMSSIQTEICLLSGRTNELQHCLVRLKQLCVTKLKASAENITMLKQELLMLTEEKEAFKRSLEAAVAPPVRHPVVEWNPADRYPNDEDVRDGDTVLLNPTSTSPSYNHSGEVPCTQVRDEISVLDENEAALKEDSQIFEEPFPPRHMLVSGSKLEATSERVSRLQNTLKRKTQELCETRAFLTVIDSEMKILRQQFDTISQENNKLKEQNRQFETAHKESQTSNRYQKATFKDVSTWTDPSWSVRNLTVSTITSFSVNVKSRSMDSVLSDKMDQISGYSSSLVAVNKKQKHRGQLASVDDSSRQMNDYPMVTRATNFGSAVRPINTHDMFDVRNNKCKSVETWSVPLTLHPPFPPRQSHYSSDLEKPSFGIIEEQRSDLPVHGITDRKVEEYMEQSYYKSRNTTETEEKKIKTAGKETGEAREENQEKCRQIEGKHPSGKQRDNKSVDTETKKAQQTQTGKKKTREIEDNEITEKIKPPRVPKNIAPPEETKTGNEQNEQDYAKRKEQTRKEEQKQMANQPQKEKQKQMTPTEERCKKENKEGNQTHAASVEQVNELREALSASESVCAEAKRTIAHQSSELSEAAIRLERQEADHDLLSSQFGIHDKVVDEVGGELRQVMHALSVCVSSVDALLSAADVAQSSGASRVSELESCVCELQEQLRVVRESVSFGSAVPCDSLFSGASPVFDVIASGVSHLLPVSRFPGAVPFPAPFRFVHFPCVDSASSFVSPNSVCFSPGMFPDPSFGSSRFSILSSEIDRLRSVLCDRDLEVVIFSDAVDVFAQCLPRFFSILSDLRSRFEFDLTASDSFSLLRALLLKLPMLKPNVFSKGDIDFFFDSFSGRLTDDSHLPCSLLIRNDIQFNGEKRFITENGMSDEILHKRDSEHCMVLNSSNQYDAMSSTSALHYGEKWPPAEISTACFDWIDRSTLKSGITEESSDMLHDSLNTQLHGGQLRFSLTGSSHVTEEELNQLHLTIADLEKQLAEKDSELADALCELRAQRAELVTSMNLYLEKLDELNEIRAENGKLKDTATEVERTHRFQRAELIKEADSLRDSLQNSENEFFLLKKELADTQRELHLVQTSAILREQETDAVSCKSEKLLSELVKLRSEERNLRKIITFEQSERDQLRHEYDNLMMRFTETVDNFNQMEKRLVA</sequence>
<feature type="compositionally biased region" description="Basic and acidic residues" evidence="2">
    <location>
        <begin position="2713"/>
        <end position="2735"/>
    </location>
</feature>
<proteinExistence type="predicted"/>
<protein>
    <submittedName>
        <fullName evidence="3">Uncharacterized protein</fullName>
    </submittedName>
</protein>
<feature type="non-terminal residue" evidence="3">
    <location>
        <position position="1"/>
    </location>
</feature>
<accession>A0A8S9YMS9</accession>
<feature type="region of interest" description="Disordered" evidence="2">
    <location>
        <begin position="2590"/>
        <end position="2739"/>
    </location>
</feature>
<dbReference type="PANTHER" id="PTHR23159:SF31">
    <property type="entry name" value="CENTROSOME-ASSOCIATED PROTEIN CEP250 ISOFORM X1"/>
    <property type="match status" value="1"/>
</dbReference>
<name>A0A8S9YMS9_9TREM</name>
<organism evidence="3 4">
    <name type="scientific">Paragonimus skrjabini miyazakii</name>
    <dbReference type="NCBI Taxonomy" id="59628"/>
    <lineage>
        <taxon>Eukaryota</taxon>
        <taxon>Metazoa</taxon>
        <taxon>Spiralia</taxon>
        <taxon>Lophotrochozoa</taxon>
        <taxon>Platyhelminthes</taxon>
        <taxon>Trematoda</taxon>
        <taxon>Digenea</taxon>
        <taxon>Plagiorchiida</taxon>
        <taxon>Troglotremata</taxon>
        <taxon>Troglotrematidae</taxon>
        <taxon>Paragonimus</taxon>
    </lineage>
</organism>
<feature type="compositionally biased region" description="Polar residues" evidence="2">
    <location>
        <begin position="341"/>
        <end position="350"/>
    </location>
</feature>
<feature type="coiled-coil region" evidence="1">
    <location>
        <begin position="1074"/>
        <end position="1115"/>
    </location>
</feature>
<feature type="region of interest" description="Disordered" evidence="2">
    <location>
        <begin position="1"/>
        <end position="33"/>
    </location>
</feature>
<gene>
    <name evidence="3" type="ORF">EG68_08710</name>
</gene>
<feature type="region of interest" description="Disordered" evidence="2">
    <location>
        <begin position="326"/>
        <end position="350"/>
    </location>
</feature>
<feature type="coiled-coil region" evidence="1">
    <location>
        <begin position="2225"/>
        <end position="2252"/>
    </location>
</feature>
<feature type="coiled-coil region" evidence="1">
    <location>
        <begin position="1269"/>
        <end position="1383"/>
    </location>
</feature>
<keyword evidence="1" id="KW-0175">Coiled coil</keyword>
<evidence type="ECO:0000313" key="3">
    <source>
        <dbReference type="EMBL" id="KAF7249912.1"/>
    </source>
</evidence>
<feature type="coiled-coil region" evidence="1">
    <location>
        <begin position="441"/>
        <end position="468"/>
    </location>
</feature>
<comment type="caution">
    <text evidence="3">The sequence shown here is derived from an EMBL/GenBank/DDBJ whole genome shotgun (WGS) entry which is preliminary data.</text>
</comment>
<dbReference type="PANTHER" id="PTHR23159">
    <property type="entry name" value="CENTROSOMAL PROTEIN 2"/>
    <property type="match status" value="1"/>
</dbReference>
<feature type="coiled-coil region" evidence="1">
    <location>
        <begin position="1717"/>
        <end position="1765"/>
    </location>
</feature>
<feature type="compositionally biased region" description="Basic and acidic residues" evidence="2">
    <location>
        <begin position="2692"/>
        <end position="2706"/>
    </location>
</feature>
<evidence type="ECO:0000256" key="2">
    <source>
        <dbReference type="SAM" id="MobiDB-lite"/>
    </source>
</evidence>
<dbReference type="EMBL" id="JTDE01005376">
    <property type="protein sequence ID" value="KAF7249912.1"/>
    <property type="molecule type" value="Genomic_DNA"/>
</dbReference>
<feature type="coiled-coil region" evidence="1">
    <location>
        <begin position="3154"/>
        <end position="3269"/>
    </location>
</feature>